<dbReference type="SUPFAM" id="SSF55729">
    <property type="entry name" value="Acyl-CoA N-acyltransferases (Nat)"/>
    <property type="match status" value="1"/>
</dbReference>
<dbReference type="GO" id="GO:0003677">
    <property type="term" value="F:DNA binding"/>
    <property type="evidence" value="ECO:0007669"/>
    <property type="project" value="InterPro"/>
</dbReference>
<dbReference type="InterPro" id="IPR016181">
    <property type="entry name" value="Acyl_CoA_acyltransferase"/>
</dbReference>
<dbReference type="Proteomes" id="UP000284333">
    <property type="component" value="Unassembled WGS sequence"/>
</dbReference>
<name>A0A438B6J0_9NOCA</name>
<protein>
    <submittedName>
        <fullName evidence="2">GNAT family N-acetyltransferase</fullName>
    </submittedName>
</protein>
<evidence type="ECO:0000313" key="2">
    <source>
        <dbReference type="EMBL" id="RVW06566.1"/>
    </source>
</evidence>
<proteinExistence type="predicted"/>
<keyword evidence="3" id="KW-1185">Reference proteome</keyword>
<dbReference type="Gene3D" id="3.40.630.30">
    <property type="match status" value="1"/>
</dbReference>
<comment type="catalytic activity">
    <reaction evidence="1">
        <text>ATP-dependent breakage, passage and rejoining of double-stranded DNA.</text>
        <dbReference type="EC" id="5.6.2.2"/>
    </reaction>
</comment>
<dbReference type="InterPro" id="IPR013757">
    <property type="entry name" value="Topo_IIA_A_a_sf"/>
</dbReference>
<comment type="caution">
    <text evidence="2">The sequence shown here is derived from an EMBL/GenBank/DDBJ whole genome shotgun (WGS) entry which is preliminary data.</text>
</comment>
<dbReference type="EMBL" id="RKLN01000001">
    <property type="protein sequence ID" value="RVW06566.1"/>
    <property type="molecule type" value="Genomic_DNA"/>
</dbReference>
<dbReference type="GO" id="GO:0016740">
    <property type="term" value="F:transferase activity"/>
    <property type="evidence" value="ECO:0007669"/>
    <property type="project" value="UniProtKB-KW"/>
</dbReference>
<dbReference type="GO" id="GO:0005524">
    <property type="term" value="F:ATP binding"/>
    <property type="evidence" value="ECO:0007669"/>
    <property type="project" value="InterPro"/>
</dbReference>
<reference evidence="2 3" key="1">
    <citation type="submission" date="2018-11" db="EMBL/GenBank/DDBJ databases">
        <title>Rhodococcus spongicola sp. nov. and Rhodococcus xishaensis sp. nov. from marine sponges.</title>
        <authorList>
            <person name="Li L."/>
            <person name="Lin H.W."/>
        </authorList>
    </citation>
    <scope>NUCLEOTIDE SEQUENCE [LARGE SCALE GENOMIC DNA]</scope>
    <source>
        <strain evidence="2 3">LHW50502</strain>
    </source>
</reference>
<dbReference type="Gene3D" id="1.10.268.10">
    <property type="entry name" value="Topoisomerase, domain 3"/>
    <property type="match status" value="1"/>
</dbReference>
<dbReference type="RefSeq" id="WP_127945882.1">
    <property type="nucleotide sequence ID" value="NZ_RKLN01000001.1"/>
</dbReference>
<sequence length="223" mass="24799">MTVKNHDRVIDRREIASALLKALDRRHEVLDTIVESKDRDAAVTAVRKLLDTTDFCADAVLNLHFDRLTIKERDRIRAEIEDLDATLPWLPEQRPYSTGSGVRLRLFTSSDSDTRLFGKRSAERLDDAGAPWSADRIEKERKGGLARIADESAAWFVAECTTGEQPDSIGMVFGELTGNEVDVAIWVAPEVRKQGYGTASLKQARSELAAYFPGTTLIVRAPA</sequence>
<evidence type="ECO:0000256" key="1">
    <source>
        <dbReference type="ARBA" id="ARBA00000185"/>
    </source>
</evidence>
<evidence type="ECO:0000313" key="3">
    <source>
        <dbReference type="Proteomes" id="UP000284333"/>
    </source>
</evidence>
<accession>A0A438B6J0</accession>
<keyword evidence="2" id="KW-0808">Transferase</keyword>
<dbReference type="OrthoDB" id="4773268at2"/>
<organism evidence="2 3">
    <name type="scientific">Rhodococcus spongiicola</name>
    <dbReference type="NCBI Taxonomy" id="2487352"/>
    <lineage>
        <taxon>Bacteria</taxon>
        <taxon>Bacillati</taxon>
        <taxon>Actinomycetota</taxon>
        <taxon>Actinomycetes</taxon>
        <taxon>Mycobacteriales</taxon>
        <taxon>Nocardiaceae</taxon>
        <taxon>Rhodococcus</taxon>
    </lineage>
</organism>
<gene>
    <name evidence="2" type="ORF">EF834_03960</name>
</gene>
<dbReference type="SUPFAM" id="SSF56719">
    <property type="entry name" value="Type II DNA topoisomerase"/>
    <property type="match status" value="1"/>
</dbReference>
<dbReference type="AlphaFoldDB" id="A0A438B6J0"/>
<dbReference type="GO" id="GO:0034335">
    <property type="term" value="F:DNA negative supercoiling activity"/>
    <property type="evidence" value="ECO:0007669"/>
    <property type="project" value="UniProtKB-ARBA"/>
</dbReference>
<dbReference type="InterPro" id="IPR013760">
    <property type="entry name" value="Topo_IIA-like_dom_sf"/>
</dbReference>